<proteinExistence type="predicted"/>
<name>A0A7T7XJK4_9SPIR</name>
<protein>
    <submittedName>
        <fullName evidence="2">Class I SAM-dependent methyltransferase</fullName>
    </submittedName>
</protein>
<keyword evidence="3" id="KW-1185">Reference proteome</keyword>
<gene>
    <name evidence="2" type="ORF">JFL75_10340</name>
</gene>
<dbReference type="EMBL" id="CP067089">
    <property type="protein sequence ID" value="QQO07363.1"/>
    <property type="molecule type" value="Genomic_DNA"/>
</dbReference>
<dbReference type="GO" id="GO:0008168">
    <property type="term" value="F:methyltransferase activity"/>
    <property type="evidence" value="ECO:0007669"/>
    <property type="project" value="UniProtKB-KW"/>
</dbReference>
<evidence type="ECO:0000313" key="3">
    <source>
        <dbReference type="Proteomes" id="UP000595917"/>
    </source>
</evidence>
<dbReference type="InterPro" id="IPR041698">
    <property type="entry name" value="Methyltransf_25"/>
</dbReference>
<dbReference type="Pfam" id="PF13649">
    <property type="entry name" value="Methyltransf_25"/>
    <property type="match status" value="1"/>
</dbReference>
<dbReference type="KEGG" id="bhc:JFL75_10340"/>
<dbReference type="InterPro" id="IPR029063">
    <property type="entry name" value="SAM-dependent_MTases_sf"/>
</dbReference>
<evidence type="ECO:0000313" key="2">
    <source>
        <dbReference type="EMBL" id="QQO07363.1"/>
    </source>
</evidence>
<accession>A0A7T7XJK4</accession>
<sequence>MYTPSLSLFQRSADSIWTDPYISRNLLQAHLDESSDGASRNKADREKTLQWILRQIPPGGAVLDLGCGPGLYALELAKKQHTVRGLDFNKVSIDYAAAHNSMDGFTEYIYGDYLKEPFGDGYSAAIMIYCDFGALIPEEQKMLLGKIQSALPKGGLFLFDVFGKRLKDSKPTGKTWSLSGGGGFWAEEPYFLLEEFQHFEEADAIGTRYFIIPQEHGAAKECILWDQYYDSQSIRHLLEPCGFSVKTIEKNIIENSNFTSGDVLFVAAEKQ</sequence>
<dbReference type="SUPFAM" id="SSF53335">
    <property type="entry name" value="S-adenosyl-L-methionine-dependent methyltransferases"/>
    <property type="match status" value="1"/>
</dbReference>
<feature type="domain" description="Methyltransferase" evidence="1">
    <location>
        <begin position="62"/>
        <end position="155"/>
    </location>
</feature>
<keyword evidence="2" id="KW-0489">Methyltransferase</keyword>
<dbReference type="AlphaFoldDB" id="A0A7T7XJK4"/>
<organism evidence="2 3">
    <name type="scientific">Breznakiella homolactica</name>
    <dbReference type="NCBI Taxonomy" id="2798577"/>
    <lineage>
        <taxon>Bacteria</taxon>
        <taxon>Pseudomonadati</taxon>
        <taxon>Spirochaetota</taxon>
        <taxon>Spirochaetia</taxon>
        <taxon>Spirochaetales</taxon>
        <taxon>Breznakiellaceae</taxon>
        <taxon>Breznakiella</taxon>
    </lineage>
</organism>
<dbReference type="GO" id="GO:0032259">
    <property type="term" value="P:methylation"/>
    <property type="evidence" value="ECO:0007669"/>
    <property type="project" value="UniProtKB-KW"/>
</dbReference>
<reference evidence="2" key="1">
    <citation type="submission" date="2021-01" db="EMBL/GenBank/DDBJ databases">
        <title>Description of Breznakiella homolactica.</title>
        <authorList>
            <person name="Song Y."/>
            <person name="Brune A."/>
        </authorList>
    </citation>
    <scope>NUCLEOTIDE SEQUENCE</scope>
    <source>
        <strain evidence="2">RmG30</strain>
    </source>
</reference>
<keyword evidence="2" id="KW-0808">Transferase</keyword>
<dbReference type="RefSeq" id="WP_215624668.1">
    <property type="nucleotide sequence ID" value="NZ_CP067089.2"/>
</dbReference>
<dbReference type="Gene3D" id="3.40.50.150">
    <property type="entry name" value="Vaccinia Virus protein VP39"/>
    <property type="match status" value="1"/>
</dbReference>
<dbReference type="CDD" id="cd02440">
    <property type="entry name" value="AdoMet_MTases"/>
    <property type="match status" value="1"/>
</dbReference>
<evidence type="ECO:0000259" key="1">
    <source>
        <dbReference type="Pfam" id="PF13649"/>
    </source>
</evidence>
<dbReference type="Proteomes" id="UP000595917">
    <property type="component" value="Chromosome"/>
</dbReference>